<name>B4H7Q0_DROPE</name>
<evidence type="ECO:0000313" key="2">
    <source>
        <dbReference type="EMBL" id="EDW34690.1"/>
    </source>
</evidence>
<reference evidence="2 3" key="1">
    <citation type="journal article" date="2007" name="Nature">
        <title>Evolution of genes and genomes on the Drosophila phylogeny.</title>
        <authorList>
            <consortium name="Drosophila 12 Genomes Consortium"/>
            <person name="Clark A.G."/>
            <person name="Eisen M.B."/>
            <person name="Smith D.R."/>
            <person name="Bergman C.M."/>
            <person name="Oliver B."/>
            <person name="Markow T.A."/>
            <person name="Kaufman T.C."/>
            <person name="Kellis M."/>
            <person name="Gelbart W."/>
            <person name="Iyer V.N."/>
            <person name="Pollard D.A."/>
            <person name="Sackton T.B."/>
            <person name="Larracuente A.M."/>
            <person name="Singh N.D."/>
            <person name="Abad J.P."/>
            <person name="Abt D.N."/>
            <person name="Adryan B."/>
            <person name="Aguade M."/>
            <person name="Akashi H."/>
            <person name="Anderson W.W."/>
            <person name="Aquadro C.F."/>
            <person name="Ardell D.H."/>
            <person name="Arguello R."/>
            <person name="Artieri C.G."/>
            <person name="Barbash D.A."/>
            <person name="Barker D."/>
            <person name="Barsanti P."/>
            <person name="Batterham P."/>
            <person name="Batzoglou S."/>
            <person name="Begun D."/>
            <person name="Bhutkar A."/>
            <person name="Blanco E."/>
            <person name="Bosak S.A."/>
            <person name="Bradley R.K."/>
            <person name="Brand A.D."/>
            <person name="Brent M.R."/>
            <person name="Brooks A.N."/>
            <person name="Brown R.H."/>
            <person name="Butlin R.K."/>
            <person name="Caggese C."/>
            <person name="Calvi B.R."/>
            <person name="Bernardo de Carvalho A."/>
            <person name="Caspi A."/>
            <person name="Castrezana S."/>
            <person name="Celniker S.E."/>
            <person name="Chang J.L."/>
            <person name="Chapple C."/>
            <person name="Chatterji S."/>
            <person name="Chinwalla A."/>
            <person name="Civetta A."/>
            <person name="Clifton S.W."/>
            <person name="Comeron J.M."/>
            <person name="Costello J.C."/>
            <person name="Coyne J.A."/>
            <person name="Daub J."/>
            <person name="David R.G."/>
            <person name="Delcher A.L."/>
            <person name="Delehaunty K."/>
            <person name="Do C.B."/>
            <person name="Ebling H."/>
            <person name="Edwards K."/>
            <person name="Eickbush T."/>
            <person name="Evans J.D."/>
            <person name="Filipski A."/>
            <person name="Findeiss S."/>
            <person name="Freyhult E."/>
            <person name="Fulton L."/>
            <person name="Fulton R."/>
            <person name="Garcia A.C."/>
            <person name="Gardiner A."/>
            <person name="Garfield D.A."/>
            <person name="Garvin B.E."/>
            <person name="Gibson G."/>
            <person name="Gilbert D."/>
            <person name="Gnerre S."/>
            <person name="Godfrey J."/>
            <person name="Good R."/>
            <person name="Gotea V."/>
            <person name="Gravely B."/>
            <person name="Greenberg A.J."/>
            <person name="Griffiths-Jones S."/>
            <person name="Gross S."/>
            <person name="Guigo R."/>
            <person name="Gustafson E.A."/>
            <person name="Haerty W."/>
            <person name="Hahn M.W."/>
            <person name="Halligan D.L."/>
            <person name="Halpern A.L."/>
            <person name="Halter G.M."/>
            <person name="Han M.V."/>
            <person name="Heger A."/>
            <person name="Hillier L."/>
            <person name="Hinrichs A.S."/>
            <person name="Holmes I."/>
            <person name="Hoskins R.A."/>
            <person name="Hubisz M.J."/>
            <person name="Hultmark D."/>
            <person name="Huntley M.A."/>
            <person name="Jaffe D.B."/>
            <person name="Jagadeeshan S."/>
            <person name="Jeck W.R."/>
            <person name="Johnson J."/>
            <person name="Jones C.D."/>
            <person name="Jordan W.C."/>
            <person name="Karpen G.H."/>
            <person name="Kataoka E."/>
            <person name="Keightley P.D."/>
            <person name="Kheradpour P."/>
            <person name="Kirkness E.F."/>
            <person name="Koerich L.B."/>
            <person name="Kristiansen K."/>
            <person name="Kudrna D."/>
            <person name="Kulathinal R.J."/>
            <person name="Kumar S."/>
            <person name="Kwok R."/>
            <person name="Lander E."/>
            <person name="Langley C.H."/>
            <person name="Lapoint R."/>
            <person name="Lazzaro B.P."/>
            <person name="Lee S.J."/>
            <person name="Levesque L."/>
            <person name="Li R."/>
            <person name="Lin C.F."/>
            <person name="Lin M.F."/>
            <person name="Lindblad-Toh K."/>
            <person name="Llopart A."/>
            <person name="Long M."/>
            <person name="Low L."/>
            <person name="Lozovsky E."/>
            <person name="Lu J."/>
            <person name="Luo M."/>
            <person name="Machado C.A."/>
            <person name="Makalowski W."/>
            <person name="Marzo M."/>
            <person name="Matsuda M."/>
            <person name="Matzkin L."/>
            <person name="McAllister B."/>
            <person name="McBride C.S."/>
            <person name="McKernan B."/>
            <person name="McKernan K."/>
            <person name="Mendez-Lago M."/>
            <person name="Minx P."/>
            <person name="Mollenhauer M.U."/>
            <person name="Montooth K."/>
            <person name="Mount S.M."/>
            <person name="Mu X."/>
            <person name="Myers E."/>
            <person name="Negre B."/>
            <person name="Newfeld S."/>
            <person name="Nielsen R."/>
            <person name="Noor M.A."/>
            <person name="O'Grady P."/>
            <person name="Pachter L."/>
            <person name="Papaceit M."/>
            <person name="Parisi M.J."/>
            <person name="Parisi M."/>
            <person name="Parts L."/>
            <person name="Pedersen J.S."/>
            <person name="Pesole G."/>
            <person name="Phillippy A.M."/>
            <person name="Ponting C.P."/>
            <person name="Pop M."/>
            <person name="Porcelli D."/>
            <person name="Powell J.R."/>
            <person name="Prohaska S."/>
            <person name="Pruitt K."/>
            <person name="Puig M."/>
            <person name="Quesneville H."/>
            <person name="Ram K.R."/>
            <person name="Rand D."/>
            <person name="Rasmussen M.D."/>
            <person name="Reed L.K."/>
            <person name="Reenan R."/>
            <person name="Reily A."/>
            <person name="Remington K.A."/>
            <person name="Rieger T.T."/>
            <person name="Ritchie M.G."/>
            <person name="Robin C."/>
            <person name="Rogers Y.H."/>
            <person name="Rohde C."/>
            <person name="Rozas J."/>
            <person name="Rubenfield M.J."/>
            <person name="Ruiz A."/>
            <person name="Russo S."/>
            <person name="Salzberg S.L."/>
            <person name="Sanchez-Gracia A."/>
            <person name="Saranga D.J."/>
            <person name="Sato H."/>
            <person name="Schaeffer S.W."/>
            <person name="Schatz M.C."/>
            <person name="Schlenke T."/>
            <person name="Schwartz R."/>
            <person name="Segarra C."/>
            <person name="Singh R.S."/>
            <person name="Sirot L."/>
            <person name="Sirota M."/>
            <person name="Sisneros N.B."/>
            <person name="Smith C.D."/>
            <person name="Smith T.F."/>
            <person name="Spieth J."/>
            <person name="Stage D.E."/>
            <person name="Stark A."/>
            <person name="Stephan W."/>
            <person name="Strausberg R.L."/>
            <person name="Strempel S."/>
            <person name="Sturgill D."/>
            <person name="Sutton G."/>
            <person name="Sutton G.G."/>
            <person name="Tao W."/>
            <person name="Teichmann S."/>
            <person name="Tobari Y.N."/>
            <person name="Tomimura Y."/>
            <person name="Tsolas J.M."/>
            <person name="Valente V.L."/>
            <person name="Venter E."/>
            <person name="Venter J.C."/>
            <person name="Vicario S."/>
            <person name="Vieira F.G."/>
            <person name="Vilella A.J."/>
            <person name="Villasante A."/>
            <person name="Walenz B."/>
            <person name="Wang J."/>
            <person name="Wasserman M."/>
            <person name="Watts T."/>
            <person name="Wilson D."/>
            <person name="Wilson R.K."/>
            <person name="Wing R.A."/>
            <person name="Wolfner M.F."/>
            <person name="Wong A."/>
            <person name="Wong G.K."/>
            <person name="Wu C.I."/>
            <person name="Wu G."/>
            <person name="Yamamoto D."/>
            <person name="Yang H.P."/>
            <person name="Yang S.P."/>
            <person name="Yorke J.A."/>
            <person name="Yoshida K."/>
            <person name="Zdobnov E."/>
            <person name="Zhang P."/>
            <person name="Zhang Y."/>
            <person name="Zimin A.V."/>
            <person name="Baldwin J."/>
            <person name="Abdouelleil A."/>
            <person name="Abdulkadir J."/>
            <person name="Abebe A."/>
            <person name="Abera B."/>
            <person name="Abreu J."/>
            <person name="Acer S.C."/>
            <person name="Aftuck L."/>
            <person name="Alexander A."/>
            <person name="An P."/>
            <person name="Anderson E."/>
            <person name="Anderson S."/>
            <person name="Arachi H."/>
            <person name="Azer M."/>
            <person name="Bachantsang P."/>
            <person name="Barry A."/>
            <person name="Bayul T."/>
            <person name="Berlin A."/>
            <person name="Bessette D."/>
            <person name="Bloom T."/>
            <person name="Blye J."/>
            <person name="Boguslavskiy L."/>
            <person name="Bonnet C."/>
            <person name="Boukhgalter B."/>
            <person name="Bourzgui I."/>
            <person name="Brown A."/>
            <person name="Cahill P."/>
            <person name="Channer S."/>
            <person name="Cheshatsang Y."/>
            <person name="Chuda L."/>
            <person name="Citroen M."/>
            <person name="Collymore A."/>
            <person name="Cooke P."/>
            <person name="Costello M."/>
            <person name="D'Aco K."/>
            <person name="Daza R."/>
            <person name="De Haan G."/>
            <person name="DeGray S."/>
            <person name="DeMaso C."/>
            <person name="Dhargay N."/>
            <person name="Dooley K."/>
            <person name="Dooley E."/>
            <person name="Doricent M."/>
            <person name="Dorje P."/>
            <person name="Dorjee K."/>
            <person name="Dupes A."/>
            <person name="Elong R."/>
            <person name="Falk J."/>
            <person name="Farina A."/>
            <person name="Faro S."/>
            <person name="Ferguson D."/>
            <person name="Fisher S."/>
            <person name="Foley C.D."/>
            <person name="Franke A."/>
            <person name="Friedrich D."/>
            <person name="Gadbois L."/>
            <person name="Gearin G."/>
            <person name="Gearin C.R."/>
            <person name="Giannoukos G."/>
            <person name="Goode T."/>
            <person name="Graham J."/>
            <person name="Grandbois E."/>
            <person name="Grewal S."/>
            <person name="Gyaltsen K."/>
            <person name="Hafez N."/>
            <person name="Hagos B."/>
            <person name="Hall J."/>
            <person name="Henson C."/>
            <person name="Hollinger A."/>
            <person name="Honan T."/>
            <person name="Huard M.D."/>
            <person name="Hughes L."/>
            <person name="Hurhula B."/>
            <person name="Husby M.E."/>
            <person name="Kamat A."/>
            <person name="Kanga B."/>
            <person name="Kashin S."/>
            <person name="Khazanovich D."/>
            <person name="Kisner P."/>
            <person name="Lance K."/>
            <person name="Lara M."/>
            <person name="Lee W."/>
            <person name="Lennon N."/>
            <person name="Letendre F."/>
            <person name="LeVine R."/>
            <person name="Lipovsky A."/>
            <person name="Liu X."/>
            <person name="Liu J."/>
            <person name="Liu S."/>
            <person name="Lokyitsang T."/>
            <person name="Lokyitsang Y."/>
            <person name="Lubonja R."/>
            <person name="Lui A."/>
            <person name="MacDonald P."/>
            <person name="Magnisalis V."/>
            <person name="Maru K."/>
            <person name="Matthews C."/>
            <person name="McCusker W."/>
            <person name="McDonough S."/>
            <person name="Mehta T."/>
            <person name="Meldrim J."/>
            <person name="Meneus L."/>
            <person name="Mihai O."/>
            <person name="Mihalev A."/>
            <person name="Mihova T."/>
            <person name="Mittelman R."/>
            <person name="Mlenga V."/>
            <person name="Montmayeur A."/>
            <person name="Mulrain L."/>
            <person name="Navidi A."/>
            <person name="Naylor J."/>
            <person name="Negash T."/>
            <person name="Nguyen T."/>
            <person name="Nguyen N."/>
            <person name="Nicol R."/>
            <person name="Norbu C."/>
            <person name="Norbu N."/>
            <person name="Novod N."/>
            <person name="O'Neill B."/>
            <person name="Osman S."/>
            <person name="Markiewicz E."/>
            <person name="Oyono O.L."/>
            <person name="Patti C."/>
            <person name="Phunkhang P."/>
            <person name="Pierre F."/>
            <person name="Priest M."/>
            <person name="Raghuraman S."/>
            <person name="Rege F."/>
            <person name="Reyes R."/>
            <person name="Rise C."/>
            <person name="Rogov P."/>
            <person name="Ross K."/>
            <person name="Ryan E."/>
            <person name="Settipalli S."/>
            <person name="Shea T."/>
            <person name="Sherpa N."/>
            <person name="Shi L."/>
            <person name="Shih D."/>
            <person name="Sparrow T."/>
            <person name="Spaulding J."/>
            <person name="Stalker J."/>
            <person name="Stange-Thomann N."/>
            <person name="Stavropoulos S."/>
            <person name="Stone C."/>
            <person name="Strader C."/>
            <person name="Tesfaye S."/>
            <person name="Thomson T."/>
            <person name="Thoulutsang Y."/>
            <person name="Thoulutsang D."/>
            <person name="Topham K."/>
            <person name="Topping I."/>
            <person name="Tsamla T."/>
            <person name="Vassiliev H."/>
            <person name="Vo A."/>
            <person name="Wangchuk T."/>
            <person name="Wangdi T."/>
            <person name="Weiand M."/>
            <person name="Wilkinson J."/>
            <person name="Wilson A."/>
            <person name="Yadav S."/>
            <person name="Young G."/>
            <person name="Yu Q."/>
            <person name="Zembek L."/>
            <person name="Zhong D."/>
            <person name="Zimmer A."/>
            <person name="Zwirko Z."/>
            <person name="Jaffe D.B."/>
            <person name="Alvarez P."/>
            <person name="Brockman W."/>
            <person name="Butler J."/>
            <person name="Chin C."/>
            <person name="Gnerre S."/>
            <person name="Grabherr M."/>
            <person name="Kleber M."/>
            <person name="Mauceli E."/>
            <person name="MacCallum I."/>
        </authorList>
    </citation>
    <scope>NUCLEOTIDE SEQUENCE [LARGE SCALE GENOMIC DNA]</scope>
    <source>
        <strain evidence="3">MSH-3 / Tucson 14011-0111.49</strain>
    </source>
</reference>
<organism evidence="3">
    <name type="scientific">Drosophila persimilis</name>
    <name type="common">Fruit fly</name>
    <dbReference type="NCBI Taxonomy" id="7234"/>
    <lineage>
        <taxon>Eukaryota</taxon>
        <taxon>Metazoa</taxon>
        <taxon>Ecdysozoa</taxon>
        <taxon>Arthropoda</taxon>
        <taxon>Hexapoda</taxon>
        <taxon>Insecta</taxon>
        <taxon>Pterygota</taxon>
        <taxon>Neoptera</taxon>
        <taxon>Endopterygota</taxon>
        <taxon>Diptera</taxon>
        <taxon>Brachycera</taxon>
        <taxon>Muscomorpha</taxon>
        <taxon>Ephydroidea</taxon>
        <taxon>Drosophilidae</taxon>
        <taxon>Drosophila</taxon>
        <taxon>Sophophora</taxon>
    </lineage>
</organism>
<dbReference type="Proteomes" id="UP000008744">
    <property type="component" value="Unassembled WGS sequence"/>
</dbReference>
<evidence type="ECO:0000313" key="3">
    <source>
        <dbReference type="Proteomes" id="UP000008744"/>
    </source>
</evidence>
<dbReference type="HOGENOM" id="CLU_3016432_0_0_1"/>
<feature type="region of interest" description="Disordered" evidence="1">
    <location>
        <begin position="1"/>
        <end position="42"/>
    </location>
</feature>
<proteinExistence type="predicted"/>
<dbReference type="EMBL" id="CH479219">
    <property type="protein sequence ID" value="EDW34690.1"/>
    <property type="molecule type" value="Genomic_DNA"/>
</dbReference>
<sequence>MTKADQEKAAASSQQPAGNRQHPAASKIQLEPPESLNQGAVEEPQSATFWWLFCPV</sequence>
<accession>B4H7Q0</accession>
<protein>
    <submittedName>
        <fullName evidence="2">GL12803</fullName>
    </submittedName>
</protein>
<keyword evidence="3" id="KW-1185">Reference proteome</keyword>
<dbReference type="AlphaFoldDB" id="B4H7Q0"/>
<evidence type="ECO:0000256" key="1">
    <source>
        <dbReference type="SAM" id="MobiDB-lite"/>
    </source>
</evidence>
<gene>
    <name evidence="2" type="primary">Dper\GL12803</name>
    <name evidence="2" type="ORF">Dper_GL12803</name>
</gene>